<name>A0A1H6CWV1_9ACTN</name>
<gene>
    <name evidence="1" type="ORF">SAMN05444920_104507</name>
</gene>
<dbReference type="InterPro" id="IPR036890">
    <property type="entry name" value="HATPase_C_sf"/>
</dbReference>
<dbReference type="OrthoDB" id="3295928at2"/>
<proteinExistence type="predicted"/>
<dbReference type="EMBL" id="FNVT01000004">
    <property type="protein sequence ID" value="SEG77589.1"/>
    <property type="molecule type" value="Genomic_DNA"/>
</dbReference>
<dbReference type="Proteomes" id="UP000236732">
    <property type="component" value="Unassembled WGS sequence"/>
</dbReference>
<evidence type="ECO:0000313" key="1">
    <source>
        <dbReference type="EMBL" id="SEG77589.1"/>
    </source>
</evidence>
<accession>A0A1H6CWV1</accession>
<keyword evidence="2" id="KW-1185">Reference proteome</keyword>
<dbReference type="AlphaFoldDB" id="A0A1H6CWV1"/>
<sequence length="180" mass="19668">MRRQIYTAADIKVLSMEDSVRERPAMYFRVAREDPALPTEILRAVLSDALHLMGGDHAQAGAEITGDLSFTVWDDQPSEPGAGLLDRHRWVQAAAAALSVRTVVEVGEHRQELAGTTPTGPPERSASAIAGTRVSFELDPAYFPPHAAISSSIESVGDLHGEWCTDKPMPHTFRDLRQDP</sequence>
<reference evidence="1 2" key="1">
    <citation type="submission" date="2016-10" db="EMBL/GenBank/DDBJ databases">
        <authorList>
            <person name="de Groot N.N."/>
        </authorList>
    </citation>
    <scope>NUCLEOTIDE SEQUENCE [LARGE SCALE GENOMIC DNA]</scope>
    <source>
        <strain evidence="1 2">CGMCC 4.7037</strain>
    </source>
</reference>
<organism evidence="1 2">
    <name type="scientific">Nonomuraea solani</name>
    <dbReference type="NCBI Taxonomy" id="1144553"/>
    <lineage>
        <taxon>Bacteria</taxon>
        <taxon>Bacillati</taxon>
        <taxon>Actinomycetota</taxon>
        <taxon>Actinomycetes</taxon>
        <taxon>Streptosporangiales</taxon>
        <taxon>Streptosporangiaceae</taxon>
        <taxon>Nonomuraea</taxon>
    </lineage>
</organism>
<dbReference type="Gene3D" id="3.30.565.10">
    <property type="entry name" value="Histidine kinase-like ATPase, C-terminal domain"/>
    <property type="match status" value="1"/>
</dbReference>
<evidence type="ECO:0000313" key="2">
    <source>
        <dbReference type="Proteomes" id="UP000236732"/>
    </source>
</evidence>
<protein>
    <submittedName>
        <fullName evidence="1">Uncharacterized protein</fullName>
    </submittedName>
</protein>
<dbReference type="RefSeq" id="WP_103957016.1">
    <property type="nucleotide sequence ID" value="NZ_FNVT01000004.1"/>
</dbReference>